<reference evidence="2 3" key="1">
    <citation type="submission" date="2020-09" db="EMBL/GenBank/DDBJ databases">
        <title>De no assembly of potato wild relative species, Solanum commersonii.</title>
        <authorList>
            <person name="Cho K."/>
        </authorList>
    </citation>
    <scope>NUCLEOTIDE SEQUENCE [LARGE SCALE GENOMIC DNA]</scope>
    <source>
        <strain evidence="2">LZ3.2</strain>
        <tissue evidence="2">Leaf</tissue>
    </source>
</reference>
<name>A0A9J5Y7I9_SOLCO</name>
<sequence>MQILPLKFHLPFPSNCRISLWNAFKNEFSDFPNIPPSPKIFTIEALDINLFSIMSIDDIPLMHLIPKKVCSNLRKKYGECISILDDESSPERSSTPTPTGISHTRNHKYSDTVAAEDEASEKLHIDGIIDQDIIRLLRFQQRNEGHIEDSYIDLTLMQCHETKAKVNFDSLMIKHTHRVIIKDAKA</sequence>
<feature type="region of interest" description="Disordered" evidence="1">
    <location>
        <begin position="86"/>
        <end position="108"/>
    </location>
</feature>
<keyword evidence="3" id="KW-1185">Reference proteome</keyword>
<dbReference type="Proteomes" id="UP000824120">
    <property type="component" value="Chromosome 7"/>
</dbReference>
<dbReference type="EMBL" id="JACXVP010000007">
    <property type="protein sequence ID" value="KAG5595228.1"/>
    <property type="molecule type" value="Genomic_DNA"/>
</dbReference>
<accession>A0A9J5Y7I9</accession>
<protein>
    <submittedName>
        <fullName evidence="2">Uncharacterized protein</fullName>
    </submittedName>
</protein>
<comment type="caution">
    <text evidence="2">The sequence shown here is derived from an EMBL/GenBank/DDBJ whole genome shotgun (WGS) entry which is preliminary data.</text>
</comment>
<proteinExistence type="predicted"/>
<evidence type="ECO:0000313" key="3">
    <source>
        <dbReference type="Proteomes" id="UP000824120"/>
    </source>
</evidence>
<organism evidence="2 3">
    <name type="scientific">Solanum commersonii</name>
    <name type="common">Commerson's wild potato</name>
    <name type="synonym">Commerson's nightshade</name>
    <dbReference type="NCBI Taxonomy" id="4109"/>
    <lineage>
        <taxon>Eukaryota</taxon>
        <taxon>Viridiplantae</taxon>
        <taxon>Streptophyta</taxon>
        <taxon>Embryophyta</taxon>
        <taxon>Tracheophyta</taxon>
        <taxon>Spermatophyta</taxon>
        <taxon>Magnoliopsida</taxon>
        <taxon>eudicotyledons</taxon>
        <taxon>Gunneridae</taxon>
        <taxon>Pentapetalae</taxon>
        <taxon>asterids</taxon>
        <taxon>lamiids</taxon>
        <taxon>Solanales</taxon>
        <taxon>Solanaceae</taxon>
        <taxon>Solanoideae</taxon>
        <taxon>Solaneae</taxon>
        <taxon>Solanum</taxon>
    </lineage>
</organism>
<dbReference type="AlphaFoldDB" id="A0A9J5Y7I9"/>
<gene>
    <name evidence="2" type="ORF">H5410_036460</name>
</gene>
<evidence type="ECO:0000256" key="1">
    <source>
        <dbReference type="SAM" id="MobiDB-lite"/>
    </source>
</evidence>
<evidence type="ECO:0000313" key="2">
    <source>
        <dbReference type="EMBL" id="KAG5595228.1"/>
    </source>
</evidence>